<name>A2BVW4_PROM5</name>
<evidence type="ECO:0000313" key="2">
    <source>
        <dbReference type="Proteomes" id="UP000001589"/>
    </source>
</evidence>
<dbReference type="eggNOG" id="ENOG502ZJRP">
    <property type="taxonomic scope" value="Bacteria"/>
</dbReference>
<proteinExistence type="predicted"/>
<accession>A2BVW4</accession>
<evidence type="ECO:0000313" key="1">
    <source>
        <dbReference type="EMBL" id="ABM71925.1"/>
    </source>
</evidence>
<gene>
    <name evidence="1" type="ordered locus">P9515_07161</name>
</gene>
<dbReference type="HOGENOM" id="CLU_1936198_0_0_3"/>
<dbReference type="AlphaFoldDB" id="A2BVW4"/>
<dbReference type="Proteomes" id="UP000001589">
    <property type="component" value="Chromosome"/>
</dbReference>
<reference evidence="1 2" key="1">
    <citation type="journal article" date="2007" name="PLoS Genet.">
        <title>Patterns and implications of gene gain and loss in the evolution of Prochlorococcus.</title>
        <authorList>
            <person name="Kettler G.C."/>
            <person name="Martiny A.C."/>
            <person name="Huang K."/>
            <person name="Zucker J."/>
            <person name="Coleman M.L."/>
            <person name="Rodrigue S."/>
            <person name="Chen F."/>
            <person name="Lapidus A."/>
            <person name="Ferriera S."/>
            <person name="Johnson J."/>
            <person name="Steglich C."/>
            <person name="Church G.M."/>
            <person name="Richardson P."/>
            <person name="Chisholm S.W."/>
        </authorList>
    </citation>
    <scope>NUCLEOTIDE SEQUENCE [LARGE SCALE GENOMIC DNA]</scope>
    <source>
        <strain evidence="1 2">MIT 9515</strain>
    </source>
</reference>
<dbReference type="KEGG" id="pmc:P9515_07161"/>
<sequence length="140" mass="16445">MRSLKTRRYKMELKKIKTKYLKLIPSSLNLNLAPQKSKFGIVYTLYSDKFNLIEVGFAENNKILQNKVLHSEFILLDKKMGKQQDLNLLIKTLKELDMNFSKKLNITYSNILIRHLSTLGWPVGRSLYKQRKIKKELSLA</sequence>
<organism evidence="1 2">
    <name type="scientific">Prochlorococcus marinus (strain MIT 9515)</name>
    <dbReference type="NCBI Taxonomy" id="167542"/>
    <lineage>
        <taxon>Bacteria</taxon>
        <taxon>Bacillati</taxon>
        <taxon>Cyanobacteriota</taxon>
        <taxon>Cyanophyceae</taxon>
        <taxon>Synechococcales</taxon>
        <taxon>Prochlorococcaceae</taxon>
        <taxon>Prochlorococcus</taxon>
    </lineage>
</organism>
<dbReference type="EMBL" id="CP000552">
    <property type="protein sequence ID" value="ABM71925.1"/>
    <property type="molecule type" value="Genomic_DNA"/>
</dbReference>
<protein>
    <submittedName>
        <fullName evidence="1">Possible LEM domain</fullName>
    </submittedName>
</protein>